<organism evidence="1 2">
    <name type="scientific">Taxus chinensis</name>
    <name type="common">Chinese yew</name>
    <name type="synonym">Taxus wallichiana var. chinensis</name>
    <dbReference type="NCBI Taxonomy" id="29808"/>
    <lineage>
        <taxon>Eukaryota</taxon>
        <taxon>Viridiplantae</taxon>
        <taxon>Streptophyta</taxon>
        <taxon>Embryophyta</taxon>
        <taxon>Tracheophyta</taxon>
        <taxon>Spermatophyta</taxon>
        <taxon>Pinopsida</taxon>
        <taxon>Pinidae</taxon>
        <taxon>Conifers II</taxon>
        <taxon>Cupressales</taxon>
        <taxon>Taxaceae</taxon>
        <taxon>Taxus</taxon>
    </lineage>
</organism>
<feature type="non-terminal residue" evidence="1">
    <location>
        <position position="67"/>
    </location>
</feature>
<dbReference type="AlphaFoldDB" id="A0AA38CDY6"/>
<keyword evidence="2" id="KW-1185">Reference proteome</keyword>
<gene>
    <name evidence="1" type="ORF">KI387_030217</name>
</gene>
<dbReference type="Proteomes" id="UP000824469">
    <property type="component" value="Unassembled WGS sequence"/>
</dbReference>
<proteinExistence type="predicted"/>
<comment type="caution">
    <text evidence="1">The sequence shown here is derived from an EMBL/GenBank/DDBJ whole genome shotgun (WGS) entry which is preliminary data.</text>
</comment>
<dbReference type="EMBL" id="JAHRHJ020000010">
    <property type="protein sequence ID" value="KAH9298535.1"/>
    <property type="molecule type" value="Genomic_DNA"/>
</dbReference>
<feature type="non-terminal residue" evidence="1">
    <location>
        <position position="1"/>
    </location>
</feature>
<name>A0AA38CDY6_TAXCH</name>
<protein>
    <submittedName>
        <fullName evidence="1">Uncharacterized protein</fullName>
    </submittedName>
</protein>
<evidence type="ECO:0000313" key="1">
    <source>
        <dbReference type="EMBL" id="KAH9298535.1"/>
    </source>
</evidence>
<evidence type="ECO:0000313" key="2">
    <source>
        <dbReference type="Proteomes" id="UP000824469"/>
    </source>
</evidence>
<accession>A0AA38CDY6</accession>
<reference evidence="1 2" key="1">
    <citation type="journal article" date="2021" name="Nat. Plants">
        <title>The Taxus genome provides insights into paclitaxel biosynthesis.</title>
        <authorList>
            <person name="Xiong X."/>
            <person name="Gou J."/>
            <person name="Liao Q."/>
            <person name="Li Y."/>
            <person name="Zhou Q."/>
            <person name="Bi G."/>
            <person name="Li C."/>
            <person name="Du R."/>
            <person name="Wang X."/>
            <person name="Sun T."/>
            <person name="Guo L."/>
            <person name="Liang H."/>
            <person name="Lu P."/>
            <person name="Wu Y."/>
            <person name="Zhang Z."/>
            <person name="Ro D.K."/>
            <person name="Shang Y."/>
            <person name="Huang S."/>
            <person name="Yan J."/>
        </authorList>
    </citation>
    <scope>NUCLEOTIDE SEQUENCE [LARGE SCALE GENOMIC DNA]</scope>
    <source>
        <strain evidence="1">Ta-2019</strain>
    </source>
</reference>
<sequence length="67" mass="7791">HMELKYWVNNPILQGCICRWVPLFQEFDFIVVVKPGKINSGLDHLSRINLGEDAQKIEETMSNAQLY</sequence>